<name>A0AAN8IW49_TRICO</name>
<dbReference type="Proteomes" id="UP001331761">
    <property type="component" value="Unassembled WGS sequence"/>
</dbReference>
<dbReference type="EMBL" id="WIXE01023019">
    <property type="protein sequence ID" value="KAK5966874.1"/>
    <property type="molecule type" value="Genomic_DNA"/>
</dbReference>
<evidence type="ECO:0000313" key="1">
    <source>
        <dbReference type="EMBL" id="KAK5966874.1"/>
    </source>
</evidence>
<dbReference type="AlphaFoldDB" id="A0AAN8IW49"/>
<feature type="non-terminal residue" evidence="1">
    <location>
        <position position="1"/>
    </location>
</feature>
<organism evidence="1 2">
    <name type="scientific">Trichostrongylus colubriformis</name>
    <name type="common">Black scour worm</name>
    <dbReference type="NCBI Taxonomy" id="6319"/>
    <lineage>
        <taxon>Eukaryota</taxon>
        <taxon>Metazoa</taxon>
        <taxon>Ecdysozoa</taxon>
        <taxon>Nematoda</taxon>
        <taxon>Chromadorea</taxon>
        <taxon>Rhabditida</taxon>
        <taxon>Rhabditina</taxon>
        <taxon>Rhabditomorpha</taxon>
        <taxon>Strongyloidea</taxon>
        <taxon>Trichostrongylidae</taxon>
        <taxon>Trichostrongylus</taxon>
    </lineage>
</organism>
<comment type="caution">
    <text evidence="1">The sequence shown here is derived from an EMBL/GenBank/DDBJ whole genome shotgun (WGS) entry which is preliminary data.</text>
</comment>
<evidence type="ECO:0000313" key="2">
    <source>
        <dbReference type="Proteomes" id="UP001331761"/>
    </source>
</evidence>
<proteinExistence type="predicted"/>
<gene>
    <name evidence="1" type="ORF">GCK32_021099</name>
</gene>
<protein>
    <submittedName>
        <fullName evidence="1">Uncharacterized protein</fullName>
    </submittedName>
</protein>
<keyword evidence="2" id="KW-1185">Reference proteome</keyword>
<accession>A0AAN8IW49</accession>
<feature type="non-terminal residue" evidence="1">
    <location>
        <position position="95"/>
    </location>
</feature>
<reference evidence="1 2" key="1">
    <citation type="submission" date="2019-10" db="EMBL/GenBank/DDBJ databases">
        <title>Assembly and Annotation for the nematode Trichostrongylus colubriformis.</title>
        <authorList>
            <person name="Martin J."/>
        </authorList>
    </citation>
    <scope>NUCLEOTIDE SEQUENCE [LARGE SCALE GENOMIC DNA]</scope>
    <source>
        <strain evidence="1">G859</strain>
        <tissue evidence="1">Whole worm</tissue>
    </source>
</reference>
<sequence>VSSSMLGVSAARCSGKLFIRVVELNRAAVLSFSPSNSRLLEPEQSASDAPYMSNFSTVLAFSRAKYCYFVGSTLQPYEPLINANLGIENRTNAKI</sequence>